<dbReference type="AlphaFoldDB" id="A0ABD5QMY8"/>
<evidence type="ECO:0000256" key="1">
    <source>
        <dbReference type="SAM" id="Phobius"/>
    </source>
</evidence>
<proteinExistence type="predicted"/>
<sequence length="120" mass="12495">MEKAVIAGLAIGAVVGGVLYLAFGSSWHLVAAATALYAGLGYFAIRYQRLLAREFPAFDRRSDRRGYAIGLFGACIASAAIERRYAAGDATLEFVVVYVGVVGFLVASSAAAADLDVGAQ</sequence>
<dbReference type="Proteomes" id="UP001595925">
    <property type="component" value="Unassembled WGS sequence"/>
</dbReference>
<feature type="transmembrane region" description="Helical" evidence="1">
    <location>
        <begin position="66"/>
        <end position="83"/>
    </location>
</feature>
<keyword evidence="1" id="KW-1133">Transmembrane helix</keyword>
<comment type="caution">
    <text evidence="2">The sequence shown here is derived from an EMBL/GenBank/DDBJ whole genome shotgun (WGS) entry which is preliminary data.</text>
</comment>
<accession>A0ABD5QMY8</accession>
<keyword evidence="1" id="KW-0812">Transmembrane</keyword>
<keyword evidence="3" id="KW-1185">Reference proteome</keyword>
<dbReference type="RefSeq" id="WP_224828685.1">
    <property type="nucleotide sequence ID" value="NZ_JAIVEF010000009.1"/>
</dbReference>
<evidence type="ECO:0000313" key="3">
    <source>
        <dbReference type="Proteomes" id="UP001595925"/>
    </source>
</evidence>
<feature type="transmembrane region" description="Helical" evidence="1">
    <location>
        <begin position="26"/>
        <end position="45"/>
    </location>
</feature>
<evidence type="ECO:0000313" key="2">
    <source>
        <dbReference type="EMBL" id="MFC4990369.1"/>
    </source>
</evidence>
<name>A0ABD5QMY8_9EURY</name>
<evidence type="ECO:0008006" key="4">
    <source>
        <dbReference type="Google" id="ProtNLM"/>
    </source>
</evidence>
<reference evidence="2 3" key="1">
    <citation type="journal article" date="2019" name="Int. J. Syst. Evol. Microbiol.">
        <title>The Global Catalogue of Microorganisms (GCM) 10K type strain sequencing project: providing services to taxonomists for standard genome sequencing and annotation.</title>
        <authorList>
            <consortium name="The Broad Institute Genomics Platform"/>
            <consortium name="The Broad Institute Genome Sequencing Center for Infectious Disease"/>
            <person name="Wu L."/>
            <person name="Ma J."/>
        </authorList>
    </citation>
    <scope>NUCLEOTIDE SEQUENCE [LARGE SCALE GENOMIC DNA]</scope>
    <source>
        <strain evidence="2 3">CGMCC 1.15824</strain>
    </source>
</reference>
<gene>
    <name evidence="2" type="ORF">ACFPFO_21975</name>
</gene>
<protein>
    <recommendedName>
        <fullName evidence="4">DUF2178 domain-containing protein</fullName>
    </recommendedName>
</protein>
<organism evidence="2 3">
    <name type="scientific">Saliphagus infecundisoli</name>
    <dbReference type="NCBI Taxonomy" id="1849069"/>
    <lineage>
        <taxon>Archaea</taxon>
        <taxon>Methanobacteriati</taxon>
        <taxon>Methanobacteriota</taxon>
        <taxon>Stenosarchaea group</taxon>
        <taxon>Halobacteria</taxon>
        <taxon>Halobacteriales</taxon>
        <taxon>Natrialbaceae</taxon>
        <taxon>Saliphagus</taxon>
    </lineage>
</organism>
<keyword evidence="1" id="KW-0472">Membrane</keyword>
<feature type="transmembrane region" description="Helical" evidence="1">
    <location>
        <begin position="95"/>
        <end position="115"/>
    </location>
</feature>
<dbReference type="EMBL" id="JBHSJG010000072">
    <property type="protein sequence ID" value="MFC4990369.1"/>
    <property type="molecule type" value="Genomic_DNA"/>
</dbReference>